<protein>
    <submittedName>
        <fullName evidence="9">Dipeptidase PepV</fullName>
    </submittedName>
</protein>
<dbReference type="GO" id="GO:0016805">
    <property type="term" value="F:dipeptidase activity"/>
    <property type="evidence" value="ECO:0007669"/>
    <property type="project" value="UniProtKB-KW"/>
</dbReference>
<dbReference type="SUPFAM" id="SSF53187">
    <property type="entry name" value="Zn-dependent exopeptidases"/>
    <property type="match status" value="1"/>
</dbReference>
<dbReference type="InterPro" id="IPR010964">
    <property type="entry name" value="M20A_pepV-rel"/>
</dbReference>
<evidence type="ECO:0000313" key="9">
    <source>
        <dbReference type="EMBL" id="KIC05191.1"/>
    </source>
</evidence>
<evidence type="ECO:0000256" key="5">
    <source>
        <dbReference type="ARBA" id="ARBA00022801"/>
    </source>
</evidence>
<gene>
    <name evidence="9" type="ORF">LRN_1265</name>
</gene>
<dbReference type="InterPro" id="IPR036264">
    <property type="entry name" value="Bact_exopeptidase_dim_dom"/>
</dbReference>
<reference evidence="9 10" key="1">
    <citation type="journal article" date="2015" name="BMC Microbiol.">
        <title>Lactobacillus ruminis strains cluster according to their mammalian gut source.</title>
        <authorList>
            <person name="O' Donnell M.M."/>
            <person name="Harris H.M."/>
            <person name="Lynch D.B."/>
            <person name="Ross R.P."/>
            <person name="O'Toole P.W."/>
        </authorList>
    </citation>
    <scope>NUCLEOTIDE SEQUENCE [LARGE SCALE GENOMIC DNA]</scope>
    <source>
        <strain evidence="9 10">DPC 6832</strain>
    </source>
</reference>
<keyword evidence="8" id="KW-0482">Metalloprotease</keyword>
<dbReference type="GO" id="GO:0008237">
    <property type="term" value="F:metallopeptidase activity"/>
    <property type="evidence" value="ECO:0007669"/>
    <property type="project" value="UniProtKB-KW"/>
</dbReference>
<keyword evidence="6" id="KW-0862">Zinc</keyword>
<dbReference type="PANTHER" id="PTHR43808">
    <property type="entry name" value="ACETYLORNITHINE DEACETYLASE"/>
    <property type="match status" value="1"/>
</dbReference>
<dbReference type="PROSITE" id="PS00759">
    <property type="entry name" value="ARGE_DAPE_CPG2_2"/>
    <property type="match status" value="1"/>
</dbReference>
<keyword evidence="7" id="KW-0224">Dipeptidase</keyword>
<keyword evidence="5" id="KW-0378">Hydrolase</keyword>
<sequence>MVKLSYVFLLGGIKMSIDWKKEAENRKDEMLADLKTMLEIESVRDESKGTPEAPLGPGPKEALDKFLEIGKRDGFETLELDGLAGHIEFGEGDETMAMLAHVDVMPAGKGWNTDPFKPVIKDGNLYARGAQDDKGPGMACYYGLKIIKELGLPVSKKVHFILGTDEESQWRGMTHYFEKMPQPDFGFSPDAFFPVINGEKGNVSFFLNFEGSNGGDVELLSFESGLRENMVPRDCEVKLNAKNSEEIIEAFDAYVAGHPVVGTAFMENGTLFLHMIGKAAHAQEPRKGENAGTYMADFLQRFNFGCDAENFVKFTAEYLHKDSRMKNFGIDFTDDVMGDLTMNAGIFSFEAGKGGKITLNFRFPKGMDEKTIEAGLEKVVAPMNVSLEQGSVMVPHYVSPDDPLVSTLLDVYNRQMGTKETGKVVGGGTYGRLMERGVAFGAMFPDTPDTMHQANEYVPVDVLVKSCAIYAEAIYELIK</sequence>
<dbReference type="SUPFAM" id="SSF55031">
    <property type="entry name" value="Bacterial exopeptidase dimerisation domain"/>
    <property type="match status" value="1"/>
</dbReference>
<proteinExistence type="inferred from homology"/>
<evidence type="ECO:0000256" key="6">
    <source>
        <dbReference type="ARBA" id="ARBA00022833"/>
    </source>
</evidence>
<dbReference type="GO" id="GO:0006526">
    <property type="term" value="P:L-arginine biosynthetic process"/>
    <property type="evidence" value="ECO:0007669"/>
    <property type="project" value="TreeGrafter"/>
</dbReference>
<dbReference type="InterPro" id="IPR002933">
    <property type="entry name" value="Peptidase_M20"/>
</dbReference>
<evidence type="ECO:0000256" key="1">
    <source>
        <dbReference type="ARBA" id="ARBA00001947"/>
    </source>
</evidence>
<dbReference type="Gene3D" id="3.40.630.10">
    <property type="entry name" value="Zn peptidases"/>
    <property type="match status" value="1"/>
</dbReference>
<dbReference type="Pfam" id="PF01546">
    <property type="entry name" value="Peptidase_M20"/>
    <property type="match status" value="1"/>
</dbReference>
<comment type="cofactor">
    <cofactor evidence="1">
        <name>Zn(2+)</name>
        <dbReference type="ChEBI" id="CHEBI:29105"/>
    </cofactor>
</comment>
<dbReference type="EMBL" id="AWYA01000059">
    <property type="protein sequence ID" value="KIC05191.1"/>
    <property type="molecule type" value="Genomic_DNA"/>
</dbReference>
<dbReference type="Proteomes" id="UP000031011">
    <property type="component" value="Unassembled WGS sequence"/>
</dbReference>
<organism evidence="9 10">
    <name type="scientific">Ligilactobacillus ruminis DPC 6832</name>
    <dbReference type="NCBI Taxonomy" id="1402208"/>
    <lineage>
        <taxon>Bacteria</taxon>
        <taxon>Bacillati</taxon>
        <taxon>Bacillota</taxon>
        <taxon>Bacilli</taxon>
        <taxon>Lactobacillales</taxon>
        <taxon>Lactobacillaceae</taxon>
        <taxon>Ligilactobacillus</taxon>
    </lineage>
</organism>
<dbReference type="AlphaFoldDB" id="A0A837DWC6"/>
<dbReference type="PANTHER" id="PTHR43808:SF31">
    <property type="entry name" value="N-ACETYL-L-CITRULLINE DEACETYLASE"/>
    <property type="match status" value="1"/>
</dbReference>
<evidence type="ECO:0000256" key="8">
    <source>
        <dbReference type="ARBA" id="ARBA00023049"/>
    </source>
</evidence>
<name>A0A837DWC6_9LACO</name>
<comment type="caution">
    <text evidence="9">The sequence shown here is derived from an EMBL/GenBank/DDBJ whole genome shotgun (WGS) entry which is preliminary data.</text>
</comment>
<dbReference type="CDD" id="cd03888">
    <property type="entry name" value="M20_PepV"/>
    <property type="match status" value="1"/>
</dbReference>
<comment type="similarity">
    <text evidence="2">Belongs to the peptidase M20A family.</text>
</comment>
<evidence type="ECO:0000256" key="4">
    <source>
        <dbReference type="ARBA" id="ARBA00022723"/>
    </source>
</evidence>
<keyword evidence="4" id="KW-0479">Metal-binding</keyword>
<evidence type="ECO:0000313" key="10">
    <source>
        <dbReference type="Proteomes" id="UP000031011"/>
    </source>
</evidence>
<dbReference type="InterPro" id="IPR050072">
    <property type="entry name" value="Peptidase_M20A"/>
</dbReference>
<accession>A0A837DWC6</accession>
<dbReference type="NCBIfam" id="NF005591">
    <property type="entry name" value="PRK07318.1"/>
    <property type="match status" value="1"/>
</dbReference>
<dbReference type="GO" id="GO:0008270">
    <property type="term" value="F:zinc ion binding"/>
    <property type="evidence" value="ECO:0007669"/>
    <property type="project" value="InterPro"/>
</dbReference>
<evidence type="ECO:0000256" key="2">
    <source>
        <dbReference type="ARBA" id="ARBA00006247"/>
    </source>
</evidence>
<dbReference type="GO" id="GO:0008777">
    <property type="term" value="F:acetylornithine deacetylase activity"/>
    <property type="evidence" value="ECO:0007669"/>
    <property type="project" value="TreeGrafter"/>
</dbReference>
<evidence type="ECO:0000256" key="7">
    <source>
        <dbReference type="ARBA" id="ARBA00022997"/>
    </source>
</evidence>
<dbReference type="GO" id="GO:0006508">
    <property type="term" value="P:proteolysis"/>
    <property type="evidence" value="ECO:0007669"/>
    <property type="project" value="UniProtKB-KW"/>
</dbReference>
<evidence type="ECO:0000256" key="3">
    <source>
        <dbReference type="ARBA" id="ARBA00022670"/>
    </source>
</evidence>
<dbReference type="Gene3D" id="3.30.70.360">
    <property type="match status" value="2"/>
</dbReference>
<dbReference type="NCBIfam" id="TIGR01887">
    <property type="entry name" value="dipeptidaselike"/>
    <property type="match status" value="1"/>
</dbReference>
<keyword evidence="3" id="KW-0645">Protease</keyword>
<dbReference type="InterPro" id="IPR001261">
    <property type="entry name" value="ArgE/DapE_CS"/>
</dbReference>